<feature type="binding site" evidence="1">
    <location>
        <position position="63"/>
    </location>
    <ligand>
        <name>ATP</name>
        <dbReference type="ChEBI" id="CHEBI:30616"/>
    </ligand>
</feature>
<dbReference type="SUPFAM" id="SSF81901">
    <property type="entry name" value="HCP-like"/>
    <property type="match status" value="1"/>
</dbReference>
<evidence type="ECO:0000313" key="3">
    <source>
        <dbReference type="EMBL" id="EXX61951.1"/>
    </source>
</evidence>
<dbReference type="SMART" id="SM00671">
    <property type="entry name" value="SEL1"/>
    <property type="match status" value="5"/>
</dbReference>
<sequence>MFCISDIHNSNNCVKRIEESILKKHIKHYEFKHFYNVEKIGNGNSGVIYRAKWKNSEQYMILKSFYNFDNDATVKEIIREFELQRKVNFHNNIIRLHGITDKKNQDGQVKYLLVMEYADGDTLQNYLKESYKKLTWEDKYELAFQLVSAISCLHNKGIVHQNLHSNNILVHQNTIKLADFGLSKRIRDATKQESYLSGIVPYIDPKKFIIQTYSLNEKSDVYSIGVLLWEISSGQPPFKSILNTYLDTHILQGYRETPIPGTPTDYSNIYTECWDGEPINRPSINEIITKLKQLNNNNLLHEELSHIIRNFDKNYTKEIEPSIQNINETIFEEDLNIVIDDLINNVFKEITEGRELVRKKRFFDYINNQNINLKEIYTWILNNQNNSNSIYLLGYLNYHGIDHININKKKGIELYKKAAELENNTAQFDLAYMYLCGKGIEKNNIKAFELANKLTEKKYTAGINMLGYCYEKGIGTEMNEFKAFEFYQKSSDLGYYTGISNLGRCYENGVGVSINIKKAFNLYQKAASLGNDFAQCNLGTMYKNGIGVKKDMEQAIFWYEKSAEQGNLDAQHKMISLKNVKYFLLE</sequence>
<dbReference type="STRING" id="1432141.A0A015KQ67"/>
<evidence type="ECO:0000256" key="1">
    <source>
        <dbReference type="PROSITE-ProRule" id="PRU10141"/>
    </source>
</evidence>
<gene>
    <name evidence="3" type="ORF">RirG_166380</name>
</gene>
<dbReference type="Pfam" id="PF08238">
    <property type="entry name" value="Sel1"/>
    <property type="match status" value="5"/>
</dbReference>
<dbReference type="EMBL" id="JEMT01024944">
    <property type="protein sequence ID" value="EXX61951.1"/>
    <property type="molecule type" value="Genomic_DNA"/>
</dbReference>
<evidence type="ECO:0000313" key="4">
    <source>
        <dbReference type="Proteomes" id="UP000022910"/>
    </source>
</evidence>
<protein>
    <submittedName>
        <fullName evidence="3">Cdc15p</fullName>
    </submittedName>
</protein>
<dbReference type="InterPro" id="IPR000719">
    <property type="entry name" value="Prot_kinase_dom"/>
</dbReference>
<dbReference type="InterPro" id="IPR051681">
    <property type="entry name" value="Ser/Thr_Kinases-Pseudokinases"/>
</dbReference>
<name>A0A015KQ67_RHIIW</name>
<feature type="domain" description="Protein kinase" evidence="2">
    <location>
        <begin position="34"/>
        <end position="304"/>
    </location>
</feature>
<dbReference type="SMR" id="A0A015KQ67"/>
<dbReference type="SUPFAM" id="SSF56112">
    <property type="entry name" value="Protein kinase-like (PK-like)"/>
    <property type="match status" value="1"/>
</dbReference>
<dbReference type="GO" id="GO:0004674">
    <property type="term" value="F:protein serine/threonine kinase activity"/>
    <property type="evidence" value="ECO:0007669"/>
    <property type="project" value="TreeGrafter"/>
</dbReference>
<dbReference type="InterPro" id="IPR011009">
    <property type="entry name" value="Kinase-like_dom_sf"/>
</dbReference>
<proteinExistence type="predicted"/>
<organism evidence="3 4">
    <name type="scientific">Rhizophagus irregularis (strain DAOM 197198w)</name>
    <name type="common">Glomus intraradices</name>
    <dbReference type="NCBI Taxonomy" id="1432141"/>
    <lineage>
        <taxon>Eukaryota</taxon>
        <taxon>Fungi</taxon>
        <taxon>Fungi incertae sedis</taxon>
        <taxon>Mucoromycota</taxon>
        <taxon>Glomeromycotina</taxon>
        <taxon>Glomeromycetes</taxon>
        <taxon>Glomerales</taxon>
        <taxon>Glomeraceae</taxon>
        <taxon>Rhizophagus</taxon>
    </lineage>
</organism>
<evidence type="ECO:0000259" key="2">
    <source>
        <dbReference type="PROSITE" id="PS50011"/>
    </source>
</evidence>
<dbReference type="GO" id="GO:0005524">
    <property type="term" value="F:ATP binding"/>
    <property type="evidence" value="ECO:0007669"/>
    <property type="project" value="UniProtKB-UniRule"/>
</dbReference>
<dbReference type="HOGENOM" id="CLU_000288_7_12_1"/>
<dbReference type="PRINTS" id="PR00109">
    <property type="entry name" value="TYRKINASE"/>
</dbReference>
<dbReference type="PROSITE" id="PS50011">
    <property type="entry name" value="PROTEIN_KINASE_DOM"/>
    <property type="match status" value="1"/>
</dbReference>
<dbReference type="PROSITE" id="PS00107">
    <property type="entry name" value="PROTEIN_KINASE_ATP"/>
    <property type="match status" value="1"/>
</dbReference>
<dbReference type="OrthoDB" id="27934at2759"/>
<comment type="caution">
    <text evidence="3">The sequence shown here is derived from an EMBL/GenBank/DDBJ whole genome shotgun (WGS) entry which is preliminary data.</text>
</comment>
<keyword evidence="1" id="KW-0547">Nucleotide-binding</keyword>
<reference evidence="3 4" key="1">
    <citation type="submission" date="2014-02" db="EMBL/GenBank/DDBJ databases">
        <title>Single nucleus genome sequencing reveals high similarity among nuclei of an endomycorrhizal fungus.</title>
        <authorList>
            <person name="Lin K."/>
            <person name="Geurts R."/>
            <person name="Zhang Z."/>
            <person name="Limpens E."/>
            <person name="Saunders D.G."/>
            <person name="Mu D."/>
            <person name="Pang E."/>
            <person name="Cao H."/>
            <person name="Cha H."/>
            <person name="Lin T."/>
            <person name="Zhou Q."/>
            <person name="Shang Y."/>
            <person name="Li Y."/>
            <person name="Ivanov S."/>
            <person name="Sharma T."/>
            <person name="Velzen R.V."/>
            <person name="Ruijter N.D."/>
            <person name="Aanen D.K."/>
            <person name="Win J."/>
            <person name="Kamoun S."/>
            <person name="Bisseling T."/>
            <person name="Huang S."/>
        </authorList>
    </citation>
    <scope>NUCLEOTIDE SEQUENCE [LARGE SCALE GENOMIC DNA]</scope>
    <source>
        <strain evidence="4">DAOM197198w</strain>
    </source>
</reference>
<dbReference type="InterPro" id="IPR011990">
    <property type="entry name" value="TPR-like_helical_dom_sf"/>
</dbReference>
<dbReference type="InterPro" id="IPR017441">
    <property type="entry name" value="Protein_kinase_ATP_BS"/>
</dbReference>
<dbReference type="Proteomes" id="UP000022910">
    <property type="component" value="Unassembled WGS sequence"/>
</dbReference>
<accession>A0A015KQ67</accession>
<dbReference type="Pfam" id="PF07714">
    <property type="entry name" value="PK_Tyr_Ser-Thr"/>
    <property type="match status" value="1"/>
</dbReference>
<dbReference type="Gene3D" id="1.25.40.10">
    <property type="entry name" value="Tetratricopeptide repeat domain"/>
    <property type="match status" value="1"/>
</dbReference>
<dbReference type="PANTHER" id="PTHR44329">
    <property type="entry name" value="SERINE/THREONINE-PROTEIN KINASE TNNI3K-RELATED"/>
    <property type="match status" value="1"/>
</dbReference>
<dbReference type="Gene3D" id="1.10.510.10">
    <property type="entry name" value="Transferase(Phosphotransferase) domain 1"/>
    <property type="match status" value="1"/>
</dbReference>
<dbReference type="InterPro" id="IPR006597">
    <property type="entry name" value="Sel1-like"/>
</dbReference>
<keyword evidence="1" id="KW-0067">ATP-binding</keyword>
<dbReference type="InterPro" id="IPR001245">
    <property type="entry name" value="Ser-Thr/Tyr_kinase_cat_dom"/>
</dbReference>
<keyword evidence="4" id="KW-1185">Reference proteome</keyword>
<dbReference type="AlphaFoldDB" id="A0A015KQ67"/>